<keyword evidence="1" id="KW-1133">Transmembrane helix</keyword>
<reference evidence="2" key="1">
    <citation type="submission" date="2018-05" db="EMBL/GenBank/DDBJ databases">
        <authorList>
            <person name="Lanie J.A."/>
            <person name="Ng W.-L."/>
            <person name="Kazmierczak K.M."/>
            <person name="Andrzejewski T.M."/>
            <person name="Davidsen T.M."/>
            <person name="Wayne K.J."/>
            <person name="Tettelin H."/>
            <person name="Glass J.I."/>
            <person name="Rusch D."/>
            <person name="Podicherti R."/>
            <person name="Tsui H.-C.T."/>
            <person name="Winkler M.E."/>
        </authorList>
    </citation>
    <scope>NUCLEOTIDE SEQUENCE</scope>
</reference>
<evidence type="ECO:0000313" key="2">
    <source>
        <dbReference type="EMBL" id="SVC66317.1"/>
    </source>
</evidence>
<name>A0A382P0N9_9ZZZZ</name>
<keyword evidence="1" id="KW-0812">Transmembrane</keyword>
<keyword evidence="1" id="KW-0472">Membrane</keyword>
<accession>A0A382P0N9</accession>
<protein>
    <submittedName>
        <fullName evidence="2">Uncharacterized protein</fullName>
    </submittedName>
</protein>
<evidence type="ECO:0000256" key="1">
    <source>
        <dbReference type="SAM" id="Phobius"/>
    </source>
</evidence>
<proteinExistence type="predicted"/>
<dbReference type="EMBL" id="UINC01103721">
    <property type="protein sequence ID" value="SVC66317.1"/>
    <property type="molecule type" value="Genomic_DNA"/>
</dbReference>
<sequence length="155" mass="17519">MKKVSLDVWIQSVGMLSVLAGLIFVGLEMRQSQLFALAAQQTARMEVFVDAVSTFSETGVNFQDFQANGISEENETLVENFMHQLWWVHENDFLQYNLGLMDESIWEAKLRAIGALYNGLGIPALCERAKLIWDVRRPVLDPELVALVESIPENC</sequence>
<gene>
    <name evidence="2" type="ORF">METZ01_LOCUS319171</name>
</gene>
<feature type="transmembrane region" description="Helical" evidence="1">
    <location>
        <begin position="6"/>
        <end position="27"/>
    </location>
</feature>
<organism evidence="2">
    <name type="scientific">marine metagenome</name>
    <dbReference type="NCBI Taxonomy" id="408172"/>
    <lineage>
        <taxon>unclassified sequences</taxon>
        <taxon>metagenomes</taxon>
        <taxon>ecological metagenomes</taxon>
    </lineage>
</organism>
<dbReference type="AlphaFoldDB" id="A0A382P0N9"/>